<keyword evidence="2 4" id="KW-0418">Kinase</keyword>
<dbReference type="Gene3D" id="3.40.1190.20">
    <property type="match status" value="1"/>
</dbReference>
<evidence type="ECO:0000259" key="3">
    <source>
        <dbReference type="Pfam" id="PF00294"/>
    </source>
</evidence>
<dbReference type="PROSITE" id="PS00584">
    <property type="entry name" value="PFKB_KINASES_2"/>
    <property type="match status" value="1"/>
</dbReference>
<evidence type="ECO:0000256" key="2">
    <source>
        <dbReference type="ARBA" id="ARBA00022777"/>
    </source>
</evidence>
<name>A0A644WB42_9ZZZZ</name>
<accession>A0A644WB42</accession>
<dbReference type="SUPFAM" id="SSF53613">
    <property type="entry name" value="Ribokinase-like"/>
    <property type="match status" value="1"/>
</dbReference>
<proteinExistence type="predicted"/>
<dbReference type="PANTHER" id="PTHR10584:SF166">
    <property type="entry name" value="RIBOKINASE"/>
    <property type="match status" value="1"/>
</dbReference>
<dbReference type="EC" id="2.7.1.-" evidence="4"/>
<feature type="domain" description="Carbohydrate kinase PfkB" evidence="3">
    <location>
        <begin position="28"/>
        <end position="294"/>
    </location>
</feature>
<dbReference type="Pfam" id="PF00294">
    <property type="entry name" value="PfkB"/>
    <property type="match status" value="1"/>
</dbReference>
<dbReference type="GO" id="GO:0016301">
    <property type="term" value="F:kinase activity"/>
    <property type="evidence" value="ECO:0007669"/>
    <property type="project" value="UniProtKB-KW"/>
</dbReference>
<evidence type="ECO:0000313" key="4">
    <source>
        <dbReference type="EMBL" id="MPM00962.1"/>
    </source>
</evidence>
<organism evidence="4">
    <name type="scientific">bioreactor metagenome</name>
    <dbReference type="NCBI Taxonomy" id="1076179"/>
    <lineage>
        <taxon>unclassified sequences</taxon>
        <taxon>metagenomes</taxon>
        <taxon>ecological metagenomes</taxon>
    </lineage>
</organism>
<dbReference type="AlphaFoldDB" id="A0A644WB42"/>
<protein>
    <submittedName>
        <fullName evidence="4">Putative sugar kinase YdjH</fullName>
        <ecNumber evidence="4">2.7.1.-</ecNumber>
    </submittedName>
</protein>
<comment type="caution">
    <text evidence="4">The sequence shown here is derived from an EMBL/GenBank/DDBJ whole genome shotgun (WGS) entry which is preliminary data.</text>
</comment>
<reference evidence="4" key="1">
    <citation type="submission" date="2019-08" db="EMBL/GenBank/DDBJ databases">
        <authorList>
            <person name="Kucharzyk K."/>
            <person name="Murdoch R.W."/>
            <person name="Higgins S."/>
            <person name="Loffler F."/>
        </authorList>
    </citation>
    <scope>NUCLEOTIDE SEQUENCE</scope>
</reference>
<keyword evidence="1 4" id="KW-0808">Transferase</keyword>
<dbReference type="InterPro" id="IPR029056">
    <property type="entry name" value="Ribokinase-like"/>
</dbReference>
<gene>
    <name evidence="4" type="primary">ydjH_6</name>
    <name evidence="4" type="ORF">SDC9_47199</name>
</gene>
<dbReference type="InterPro" id="IPR002173">
    <property type="entry name" value="Carboh/pur_kinase_PfkB_CS"/>
</dbReference>
<dbReference type="InterPro" id="IPR011611">
    <property type="entry name" value="PfkB_dom"/>
</dbReference>
<dbReference type="PANTHER" id="PTHR10584">
    <property type="entry name" value="SUGAR KINASE"/>
    <property type="match status" value="1"/>
</dbReference>
<sequence length="306" mass="32957">MKDQTVLTVGPIYCDLLLEGFTGLPQPGEEMFLDSYTLSAGGNAIVAIALAKLGLNSALAASVGDDALGSQLVQLLRMEHVDTASVVTMEGEKTNLSLIMHGKTDRSFLTWVQSRCLLEKSLASQLQAMTEQSFRHVHICFEYLGLACVQRFIAVQRGKGASFSTGLGYQDSLQWSEESKHQARLVDWVFMNLGEAKSITGEKDLYPIMQALQAFVPIPVITLGADGCCALTKEGDLLHSPAFEVTVVNTTGSGDSFAAGFIYALVHNASLQRCMQYGSYLGSLTASAKESVSPLITGDCMEAFCE</sequence>
<evidence type="ECO:0000256" key="1">
    <source>
        <dbReference type="ARBA" id="ARBA00022679"/>
    </source>
</evidence>
<dbReference type="EMBL" id="VSSQ01000764">
    <property type="protein sequence ID" value="MPM00962.1"/>
    <property type="molecule type" value="Genomic_DNA"/>
</dbReference>